<reference evidence="5 8" key="3">
    <citation type="submission" date="2016-01" db="EMBL/GenBank/DDBJ databases">
        <title>Genome Sequences of Twelve Sporeforming Bacillus Species Isolated from Foods.</title>
        <authorList>
            <person name="Berendsen E.M."/>
            <person name="Wells-Bennik M.H."/>
            <person name="Krawcyk A.O."/>
            <person name="De Jong A."/>
            <person name="Holsappel S."/>
            <person name="Eijlander R.T."/>
            <person name="Kuipers O.P."/>
        </authorList>
    </citation>
    <scope>NUCLEOTIDE SEQUENCE [LARGE SCALE GENOMIC DNA]</scope>
    <source>
        <strain evidence="5 8">B4098</strain>
    </source>
</reference>
<reference evidence="4" key="5">
    <citation type="submission" date="2016-01" db="EMBL/GenBank/DDBJ databases">
        <authorList>
            <person name="Oliw E.H."/>
        </authorList>
    </citation>
    <scope>NUCLEOTIDE SEQUENCE [LARGE SCALE GENOMIC DNA]</scope>
    <source>
        <strain evidence="4">GED7749B</strain>
    </source>
</reference>
<dbReference type="EMBL" id="CP010525">
    <property type="protein sequence ID" value="AJO22489.1"/>
    <property type="molecule type" value="Genomic_DNA"/>
</dbReference>
<dbReference type="EMBL" id="LQYG01000010">
    <property type="protein sequence ID" value="KYC66184.1"/>
    <property type="molecule type" value="Genomic_DNA"/>
</dbReference>
<evidence type="ECO:0000313" key="8">
    <source>
        <dbReference type="Proteomes" id="UP000075288"/>
    </source>
</evidence>
<comment type="similarity">
    <text evidence="1 2">Belongs to the UPF0297 family.</text>
</comment>
<dbReference type="InterPro" id="IPR009309">
    <property type="entry name" value="IreB"/>
</dbReference>
<evidence type="ECO:0000256" key="1">
    <source>
        <dbReference type="ARBA" id="ARBA00010888"/>
    </source>
</evidence>
<dbReference type="OMA" id="GYHPINQ"/>
<dbReference type="HAMAP" id="MF_01507">
    <property type="entry name" value="UPF0297"/>
    <property type="match status" value="1"/>
</dbReference>
<dbReference type="Proteomes" id="UP000070376">
    <property type="component" value="Unassembled WGS sequence"/>
</dbReference>
<name>A0A0C5C721_HEYCO</name>
<dbReference type="RefSeq" id="WP_013859754.1">
    <property type="nucleotide sequence ID" value="NZ_CP010525.1"/>
</dbReference>
<evidence type="ECO:0000313" key="3">
    <source>
        <dbReference type="EMBL" id="AJO22489.1"/>
    </source>
</evidence>
<reference evidence="6" key="2">
    <citation type="submission" date="2015-01" db="EMBL/GenBank/DDBJ databases">
        <title>Comparative genome analysis of Bacillus coagulans HM-08, Clostridium butyricum HM-68, Bacillus subtilis HM-66 and Bacillus paralicheniformis BL-09.</title>
        <authorList>
            <person name="Zhang H."/>
        </authorList>
    </citation>
    <scope>NUCLEOTIDE SEQUENCE [LARGE SCALE GENOMIC DNA]</scope>
    <source>
        <strain evidence="6">HM-08</strain>
    </source>
</reference>
<dbReference type="EMBL" id="LRPN01000033">
    <property type="protein sequence ID" value="KWZ83987.1"/>
    <property type="molecule type" value="Genomic_DNA"/>
</dbReference>
<dbReference type="NCBIfam" id="NF003997">
    <property type="entry name" value="PRK05473.1"/>
    <property type="match status" value="1"/>
</dbReference>
<evidence type="ECO:0000313" key="7">
    <source>
        <dbReference type="Proteomes" id="UP000070376"/>
    </source>
</evidence>
<keyword evidence="6" id="KW-1185">Reference proteome</keyword>
<dbReference type="PATRIC" id="fig|1398.18.peg.1704"/>
<protein>
    <recommendedName>
        <fullName evidence="2">UPF0297 protein B4098_2732</fullName>
    </recommendedName>
</protein>
<dbReference type="PIRSF" id="PIRSF037258">
    <property type="entry name" value="DUF965_bac"/>
    <property type="match status" value="1"/>
</dbReference>
<dbReference type="Proteomes" id="UP000075288">
    <property type="component" value="Unassembled WGS sequence"/>
</dbReference>
<dbReference type="GeneID" id="93259418"/>
<dbReference type="PANTHER" id="PTHR40067">
    <property type="entry name" value="UPF0297 PROTEIN YRZL"/>
    <property type="match status" value="1"/>
</dbReference>
<reference evidence="7" key="4">
    <citation type="submission" date="2016-01" db="EMBL/GenBank/DDBJ databases">
        <authorList>
            <person name="Mitreva M."/>
            <person name="Pepin K.H."/>
            <person name="Mihindukulasuriya K.A."/>
            <person name="Fulton R."/>
            <person name="Fronick C."/>
            <person name="O'Laughlin M."/>
            <person name="Miner T."/>
            <person name="Herter B."/>
            <person name="Rosa B.A."/>
            <person name="Cordes M."/>
            <person name="Tomlinson C."/>
            <person name="Wollam A."/>
            <person name="Palsikar V.B."/>
            <person name="Mardis E.R."/>
            <person name="Wilson R.K."/>
        </authorList>
    </citation>
    <scope>NUCLEOTIDE SEQUENCE [LARGE SCALE GENOMIC DNA]</scope>
    <source>
        <strain evidence="7">GED7749B</strain>
    </source>
</reference>
<dbReference type="AlphaFoldDB" id="A0A0C5C721"/>
<dbReference type="PANTHER" id="PTHR40067:SF1">
    <property type="entry name" value="UPF0297 PROTEIN YRZL"/>
    <property type="match status" value="1"/>
</dbReference>
<evidence type="ECO:0000313" key="6">
    <source>
        <dbReference type="Proteomes" id="UP000032024"/>
    </source>
</evidence>
<evidence type="ECO:0000313" key="5">
    <source>
        <dbReference type="EMBL" id="KYC66184.1"/>
    </source>
</evidence>
<proteinExistence type="inferred from homology"/>
<dbReference type="Pfam" id="PF06135">
    <property type="entry name" value="IreB"/>
    <property type="match status" value="1"/>
</dbReference>
<evidence type="ECO:0000256" key="2">
    <source>
        <dbReference type="HAMAP-Rule" id="MF_01507"/>
    </source>
</evidence>
<organism evidence="4 7">
    <name type="scientific">Heyndrickxia coagulans</name>
    <name type="common">Weizmannia coagulans</name>
    <dbReference type="NCBI Taxonomy" id="1398"/>
    <lineage>
        <taxon>Bacteria</taxon>
        <taxon>Bacillati</taxon>
        <taxon>Bacillota</taxon>
        <taxon>Bacilli</taxon>
        <taxon>Bacillales</taxon>
        <taxon>Bacillaceae</taxon>
        <taxon>Heyndrickxia</taxon>
    </lineage>
</organism>
<evidence type="ECO:0000313" key="4">
    <source>
        <dbReference type="EMBL" id="KWZ83987.1"/>
    </source>
</evidence>
<reference evidence="3" key="1">
    <citation type="submission" date="2015-01" db="EMBL/GenBank/DDBJ databases">
        <title>Comparative genome analysis of Bacillus coagulans HM-08, Clostridium butyricum HM-68, Bacillus subtilis HM-66 and Bacillus licheniformis BL-09.</title>
        <authorList>
            <person name="Zhang H."/>
        </authorList>
    </citation>
    <scope>NUCLEOTIDE SEQUENCE [LARGE SCALE GENOMIC DNA]</scope>
    <source>
        <strain evidence="3">HM-08</strain>
    </source>
</reference>
<accession>A0A0C5C721</accession>
<dbReference type="STRING" id="1398.AB434_3582"/>
<sequence length="90" mass="10549">MSSFDETMRFNFPEEPTEHEVKEVLLHVYSALEEKGYNPINQIVGYLLSGDPAYIPRHQDARNMIRKLERDEIIEELVKSYLKQHRGGSN</sequence>
<gene>
    <name evidence="5" type="ORF">B4098_2732</name>
    <name evidence="4" type="ORF">HMPREF3213_01046</name>
    <name evidence="3" type="ORF">SB48_HM08orf02685</name>
</gene>
<dbReference type="Proteomes" id="UP000032024">
    <property type="component" value="Chromosome"/>
</dbReference>